<keyword evidence="3" id="KW-1185">Reference proteome</keyword>
<evidence type="ECO:0000256" key="1">
    <source>
        <dbReference type="SAM" id="MobiDB-lite"/>
    </source>
</evidence>
<dbReference type="AlphaFoldDB" id="A0A1H8HW58"/>
<dbReference type="EMBL" id="FOCM01000005">
    <property type="protein sequence ID" value="SEN60234.1"/>
    <property type="molecule type" value="Genomic_DNA"/>
</dbReference>
<reference evidence="3" key="1">
    <citation type="submission" date="2016-10" db="EMBL/GenBank/DDBJ databases">
        <authorList>
            <person name="Varghese N."/>
            <person name="Submissions S."/>
        </authorList>
    </citation>
    <scope>NUCLEOTIDE SEQUENCE [LARGE SCALE GENOMIC DNA]</scope>
    <source>
        <strain evidence="3">DSM 26893</strain>
    </source>
</reference>
<dbReference type="OrthoDB" id="7867331at2"/>
<organism evidence="2 3">
    <name type="scientific">Palleronia pelagia</name>
    <dbReference type="NCBI Taxonomy" id="387096"/>
    <lineage>
        <taxon>Bacteria</taxon>
        <taxon>Pseudomonadati</taxon>
        <taxon>Pseudomonadota</taxon>
        <taxon>Alphaproteobacteria</taxon>
        <taxon>Rhodobacterales</taxon>
        <taxon>Roseobacteraceae</taxon>
        <taxon>Palleronia</taxon>
    </lineage>
</organism>
<evidence type="ECO:0000313" key="3">
    <source>
        <dbReference type="Proteomes" id="UP000199372"/>
    </source>
</evidence>
<proteinExistence type="predicted"/>
<feature type="compositionally biased region" description="Polar residues" evidence="1">
    <location>
        <begin position="1"/>
        <end position="10"/>
    </location>
</feature>
<dbReference type="RefSeq" id="WP_091845645.1">
    <property type="nucleotide sequence ID" value="NZ_FOCM01000005.1"/>
</dbReference>
<name>A0A1H8HW58_9RHOB</name>
<protein>
    <submittedName>
        <fullName evidence="2">Uncharacterized protein</fullName>
    </submittedName>
</protein>
<dbReference type="Proteomes" id="UP000199372">
    <property type="component" value="Unassembled WGS sequence"/>
</dbReference>
<accession>A0A1H8HW58</accession>
<sequence>MPVTNKTSNLIHDPMTPGSVPADPQKARGRLIVATGTVENAADDLSGSKFHLASIPSTALLHEDTAFDVENWGFAQIVIGTESDTDALIDQTKATENIVTPVAFGDASHGLMIWEVLGLASDPGGNVELWAHAEADATGAGALPFRVAYLAP</sequence>
<feature type="region of interest" description="Disordered" evidence="1">
    <location>
        <begin position="1"/>
        <end position="24"/>
    </location>
</feature>
<gene>
    <name evidence="2" type="ORF">SAMN04488011_10520</name>
</gene>
<evidence type="ECO:0000313" key="2">
    <source>
        <dbReference type="EMBL" id="SEN60234.1"/>
    </source>
</evidence>